<proteinExistence type="predicted"/>
<evidence type="ECO:0000313" key="1">
    <source>
        <dbReference type="EMBL" id="GAH05896.1"/>
    </source>
</evidence>
<comment type="caution">
    <text evidence="2">The sequence shown here is derived from an EMBL/GenBank/DDBJ whole genome shotgun (WGS) entry which is preliminary data.</text>
</comment>
<dbReference type="EMBL" id="BART01034531">
    <property type="protein sequence ID" value="GAH05896.1"/>
    <property type="molecule type" value="Genomic_DNA"/>
</dbReference>
<feature type="non-terminal residue" evidence="2">
    <location>
        <position position="1"/>
    </location>
</feature>
<evidence type="ECO:0000313" key="2">
    <source>
        <dbReference type="EMBL" id="GAH05897.1"/>
    </source>
</evidence>
<gene>
    <name evidence="1" type="ORF">S01H4_58991</name>
    <name evidence="2" type="ORF">S01H4_58992</name>
</gene>
<protein>
    <submittedName>
        <fullName evidence="2">Uncharacterized protein</fullName>
    </submittedName>
</protein>
<accession>X1CE21</accession>
<dbReference type="AlphaFoldDB" id="X1CE21"/>
<sequence length="34" mass="4068">ERNELFKMAQVTEQIMQGHLKRLEELGVKVQQKK</sequence>
<reference evidence="2" key="1">
    <citation type="journal article" date="2014" name="Front. Microbiol.">
        <title>High frequency of phylogenetically diverse reductive dehalogenase-homologous genes in deep subseafloor sedimentary metagenomes.</title>
        <authorList>
            <person name="Kawai M."/>
            <person name="Futagami T."/>
            <person name="Toyoda A."/>
            <person name="Takaki Y."/>
            <person name="Nishi S."/>
            <person name="Hori S."/>
            <person name="Arai W."/>
            <person name="Tsubouchi T."/>
            <person name="Morono Y."/>
            <person name="Uchiyama I."/>
            <person name="Ito T."/>
            <person name="Fujiyama A."/>
            <person name="Inagaki F."/>
            <person name="Takami H."/>
        </authorList>
    </citation>
    <scope>NUCLEOTIDE SEQUENCE</scope>
    <source>
        <strain evidence="2">Expedition CK06-06</strain>
    </source>
</reference>
<organism evidence="2">
    <name type="scientific">marine sediment metagenome</name>
    <dbReference type="NCBI Taxonomy" id="412755"/>
    <lineage>
        <taxon>unclassified sequences</taxon>
        <taxon>metagenomes</taxon>
        <taxon>ecological metagenomes</taxon>
    </lineage>
</organism>
<name>X1CE21_9ZZZZ</name>
<dbReference type="EMBL" id="BART01034531">
    <property type="protein sequence ID" value="GAH05897.1"/>
    <property type="molecule type" value="Genomic_DNA"/>
</dbReference>